<dbReference type="PANTHER" id="PTHR31459">
    <property type="match status" value="1"/>
</dbReference>
<sequence>MLAMLQKRLLKTWLLLGLLLCLPGCSGWLSGRFENPNVELTDVDVIKARLLDQEFLLRFRIDNPNDRSLPIRGLNYVVRLGEVKLASGETDSWAYIPANGHAFYEVPVHTSLWKDLKHLVRQLEKPKQPIRYTLDGELKTGLMFRRQVPISRSGEITPGKFIPK</sequence>
<reference evidence="3 4" key="1">
    <citation type="submission" date="2020-08" db="EMBL/GenBank/DDBJ databases">
        <title>Genomic Encyclopedia of Type Strains, Phase III (KMG-III): the genomes of soil and plant-associated and newly described type strains.</title>
        <authorList>
            <person name="Whitman W."/>
        </authorList>
    </citation>
    <scope>NUCLEOTIDE SEQUENCE [LARGE SCALE GENOMIC DNA]</scope>
    <source>
        <strain evidence="3 4">CECT 4462</strain>
    </source>
</reference>
<dbReference type="InterPro" id="IPR013990">
    <property type="entry name" value="WHy-dom"/>
</dbReference>
<dbReference type="Pfam" id="PF03168">
    <property type="entry name" value="LEA_2"/>
    <property type="match status" value="1"/>
</dbReference>
<gene>
    <name evidence="3" type="ORF">FHR87_002372</name>
</gene>
<dbReference type="GO" id="GO:0009269">
    <property type="term" value="P:response to desiccation"/>
    <property type="evidence" value="ECO:0007669"/>
    <property type="project" value="InterPro"/>
</dbReference>
<proteinExistence type="inferred from homology"/>
<dbReference type="Gene3D" id="2.60.40.1820">
    <property type="match status" value="1"/>
</dbReference>
<comment type="similarity">
    <text evidence="1">Belongs to the LEA type 2 family.</text>
</comment>
<dbReference type="InterPro" id="IPR004864">
    <property type="entry name" value="LEA_2"/>
</dbReference>
<evidence type="ECO:0000256" key="1">
    <source>
        <dbReference type="ARBA" id="ARBA00005960"/>
    </source>
</evidence>
<organism evidence="3 4">
    <name type="scientific">Azomonas macrocytogenes</name>
    <name type="common">Azotobacter macrocytogenes</name>
    <dbReference type="NCBI Taxonomy" id="69962"/>
    <lineage>
        <taxon>Bacteria</taxon>
        <taxon>Pseudomonadati</taxon>
        <taxon>Pseudomonadota</taxon>
        <taxon>Gammaproteobacteria</taxon>
        <taxon>Pseudomonadales</taxon>
        <taxon>Pseudomonadaceae</taxon>
        <taxon>Azomonas</taxon>
    </lineage>
</organism>
<dbReference type="Proteomes" id="UP000549250">
    <property type="component" value="Unassembled WGS sequence"/>
</dbReference>
<dbReference type="RefSeq" id="WP_183166873.1">
    <property type="nucleotide sequence ID" value="NZ_JACHXI010000011.1"/>
</dbReference>
<dbReference type="AlphaFoldDB" id="A0A839T3H4"/>
<name>A0A839T3H4_AZOMA</name>
<accession>A0A839T3H4</accession>
<protein>
    <submittedName>
        <fullName evidence="3">LEA14-like dessication related protein</fullName>
    </submittedName>
</protein>
<evidence type="ECO:0000313" key="3">
    <source>
        <dbReference type="EMBL" id="MBB3103962.1"/>
    </source>
</evidence>
<evidence type="ECO:0000259" key="2">
    <source>
        <dbReference type="SMART" id="SM00769"/>
    </source>
</evidence>
<dbReference type="PANTHER" id="PTHR31459:SF2">
    <property type="entry name" value="OS03G0843300 PROTEIN"/>
    <property type="match status" value="1"/>
</dbReference>
<dbReference type="InterPro" id="IPR045043">
    <property type="entry name" value="Lea14-like"/>
</dbReference>
<dbReference type="SMART" id="SM00769">
    <property type="entry name" value="WHy"/>
    <property type="match status" value="1"/>
</dbReference>
<evidence type="ECO:0000313" key="4">
    <source>
        <dbReference type="Proteomes" id="UP000549250"/>
    </source>
</evidence>
<feature type="domain" description="Water stress and hypersensitive response" evidence="2">
    <location>
        <begin position="38"/>
        <end position="157"/>
    </location>
</feature>
<dbReference type="EMBL" id="JACHXI010000011">
    <property type="protein sequence ID" value="MBB3103962.1"/>
    <property type="molecule type" value="Genomic_DNA"/>
</dbReference>
<keyword evidence="4" id="KW-1185">Reference proteome</keyword>
<dbReference type="SUPFAM" id="SSF117070">
    <property type="entry name" value="LEA14-like"/>
    <property type="match status" value="1"/>
</dbReference>
<comment type="caution">
    <text evidence="3">The sequence shown here is derived from an EMBL/GenBank/DDBJ whole genome shotgun (WGS) entry which is preliminary data.</text>
</comment>